<feature type="non-terminal residue" evidence="1">
    <location>
        <position position="1"/>
    </location>
</feature>
<dbReference type="Proteomes" id="UP000824469">
    <property type="component" value="Unassembled WGS sequence"/>
</dbReference>
<keyword evidence="2" id="KW-1185">Reference proteome</keyword>
<dbReference type="EMBL" id="JAHRHJ020000006">
    <property type="protein sequence ID" value="KAH9311772.1"/>
    <property type="molecule type" value="Genomic_DNA"/>
</dbReference>
<accession>A0AA38FWM3</accession>
<comment type="caution">
    <text evidence="1">The sequence shown here is derived from an EMBL/GenBank/DDBJ whole genome shotgun (WGS) entry which is preliminary data.</text>
</comment>
<reference evidence="1 2" key="1">
    <citation type="journal article" date="2021" name="Nat. Plants">
        <title>The Taxus genome provides insights into paclitaxel biosynthesis.</title>
        <authorList>
            <person name="Xiong X."/>
            <person name="Gou J."/>
            <person name="Liao Q."/>
            <person name="Li Y."/>
            <person name="Zhou Q."/>
            <person name="Bi G."/>
            <person name="Li C."/>
            <person name="Du R."/>
            <person name="Wang X."/>
            <person name="Sun T."/>
            <person name="Guo L."/>
            <person name="Liang H."/>
            <person name="Lu P."/>
            <person name="Wu Y."/>
            <person name="Zhang Z."/>
            <person name="Ro D.K."/>
            <person name="Shang Y."/>
            <person name="Huang S."/>
            <person name="Yan J."/>
        </authorList>
    </citation>
    <scope>NUCLEOTIDE SEQUENCE [LARGE SCALE GENOMIC DNA]</scope>
    <source>
        <strain evidence="1">Ta-2019</strain>
    </source>
</reference>
<dbReference type="AlphaFoldDB" id="A0AA38FWM3"/>
<evidence type="ECO:0000313" key="1">
    <source>
        <dbReference type="EMBL" id="KAH9311772.1"/>
    </source>
</evidence>
<feature type="non-terminal residue" evidence="1">
    <location>
        <position position="77"/>
    </location>
</feature>
<gene>
    <name evidence="1" type="ORF">KI387_026807</name>
</gene>
<organism evidence="1 2">
    <name type="scientific">Taxus chinensis</name>
    <name type="common">Chinese yew</name>
    <name type="synonym">Taxus wallichiana var. chinensis</name>
    <dbReference type="NCBI Taxonomy" id="29808"/>
    <lineage>
        <taxon>Eukaryota</taxon>
        <taxon>Viridiplantae</taxon>
        <taxon>Streptophyta</taxon>
        <taxon>Embryophyta</taxon>
        <taxon>Tracheophyta</taxon>
        <taxon>Spermatophyta</taxon>
        <taxon>Pinopsida</taxon>
        <taxon>Pinidae</taxon>
        <taxon>Conifers II</taxon>
        <taxon>Cupressales</taxon>
        <taxon>Taxaceae</taxon>
        <taxon>Taxus</taxon>
    </lineage>
</organism>
<proteinExistence type="predicted"/>
<protein>
    <submittedName>
        <fullName evidence="1">Uncharacterized protein</fullName>
    </submittedName>
</protein>
<sequence>ELERQSLKIFPVPEQKENWGQKDGGDLVGTEPSKCPEISKEAKVLLDAAGLFFFLHTFEGHDESLSEEDAKTWNEGK</sequence>
<evidence type="ECO:0000313" key="2">
    <source>
        <dbReference type="Proteomes" id="UP000824469"/>
    </source>
</evidence>
<name>A0AA38FWM3_TAXCH</name>